<keyword evidence="2" id="KW-1185">Reference proteome</keyword>
<gene>
    <name evidence="1" type="ORF">KS4_27070</name>
</gene>
<dbReference type="Proteomes" id="UP000317369">
    <property type="component" value="Chromosome"/>
</dbReference>
<accession>A0A517YWP8</accession>
<evidence type="ECO:0000313" key="2">
    <source>
        <dbReference type="Proteomes" id="UP000317369"/>
    </source>
</evidence>
<organism evidence="1 2">
    <name type="scientific">Poriferisphaera corsica</name>
    <dbReference type="NCBI Taxonomy" id="2528020"/>
    <lineage>
        <taxon>Bacteria</taxon>
        <taxon>Pseudomonadati</taxon>
        <taxon>Planctomycetota</taxon>
        <taxon>Phycisphaerae</taxon>
        <taxon>Phycisphaerales</taxon>
        <taxon>Phycisphaeraceae</taxon>
        <taxon>Poriferisphaera</taxon>
    </lineage>
</organism>
<protein>
    <submittedName>
        <fullName evidence="1">Uncharacterized protein</fullName>
    </submittedName>
</protein>
<reference evidence="1 2" key="1">
    <citation type="submission" date="2019-02" db="EMBL/GenBank/DDBJ databases">
        <title>Deep-cultivation of Planctomycetes and their phenomic and genomic characterization uncovers novel biology.</title>
        <authorList>
            <person name="Wiegand S."/>
            <person name="Jogler M."/>
            <person name="Boedeker C."/>
            <person name="Pinto D."/>
            <person name="Vollmers J."/>
            <person name="Rivas-Marin E."/>
            <person name="Kohn T."/>
            <person name="Peeters S.H."/>
            <person name="Heuer A."/>
            <person name="Rast P."/>
            <person name="Oberbeckmann S."/>
            <person name="Bunk B."/>
            <person name="Jeske O."/>
            <person name="Meyerdierks A."/>
            <person name="Storesund J.E."/>
            <person name="Kallscheuer N."/>
            <person name="Luecker S."/>
            <person name="Lage O.M."/>
            <person name="Pohl T."/>
            <person name="Merkel B.J."/>
            <person name="Hornburger P."/>
            <person name="Mueller R.-W."/>
            <person name="Bruemmer F."/>
            <person name="Labrenz M."/>
            <person name="Spormann A.M."/>
            <person name="Op den Camp H."/>
            <person name="Overmann J."/>
            <person name="Amann R."/>
            <person name="Jetten M.S.M."/>
            <person name="Mascher T."/>
            <person name="Medema M.H."/>
            <person name="Devos D.P."/>
            <person name="Kaster A.-K."/>
            <person name="Ovreas L."/>
            <person name="Rohde M."/>
            <person name="Galperin M.Y."/>
            <person name="Jogler C."/>
        </authorList>
    </citation>
    <scope>NUCLEOTIDE SEQUENCE [LARGE SCALE GENOMIC DNA]</scope>
    <source>
        <strain evidence="1 2">KS4</strain>
    </source>
</reference>
<dbReference type="KEGG" id="pcor:KS4_27070"/>
<dbReference type="EMBL" id="CP036425">
    <property type="protein sequence ID" value="QDU34636.1"/>
    <property type="molecule type" value="Genomic_DNA"/>
</dbReference>
<name>A0A517YWP8_9BACT</name>
<sequence length="125" mass="14310">MVAINCNEWNRTIERTIKQIQLQGQLPMSPYEVCPEKHRLNLCAGALLLKEHMKHHATKQDLYRFINCIIKTQNSDVILKEADRLGLPVDKIHDVISLNNGLAPHIRASGLIEYLQMLADDPDEE</sequence>
<proteinExistence type="predicted"/>
<evidence type="ECO:0000313" key="1">
    <source>
        <dbReference type="EMBL" id="QDU34636.1"/>
    </source>
</evidence>
<dbReference type="AlphaFoldDB" id="A0A517YWP8"/>